<reference evidence="6" key="2">
    <citation type="submission" date="2025-09" db="UniProtKB">
        <authorList>
            <consortium name="Ensembl"/>
        </authorList>
    </citation>
    <scope>IDENTIFICATION</scope>
</reference>
<dbReference type="GO" id="GO:0070062">
    <property type="term" value="C:extracellular exosome"/>
    <property type="evidence" value="ECO:0007669"/>
    <property type="project" value="TreeGrafter"/>
</dbReference>
<feature type="region of interest" description="Disordered" evidence="1">
    <location>
        <begin position="495"/>
        <end position="528"/>
    </location>
</feature>
<dbReference type="InterPro" id="IPR009030">
    <property type="entry name" value="Growth_fac_rcpt_cys_sf"/>
</dbReference>
<dbReference type="SUPFAM" id="SSF57184">
    <property type="entry name" value="Growth factor receptor domain"/>
    <property type="match status" value="1"/>
</dbReference>
<dbReference type="GO" id="GO:0005886">
    <property type="term" value="C:plasma membrane"/>
    <property type="evidence" value="ECO:0007669"/>
    <property type="project" value="TreeGrafter"/>
</dbReference>
<sequence>MENPPHTPTPPSLEGCRGSAARFGGGAHPAWCALVVGKCCRVAKNHKLGGIPSQPIPPLAGSASRSGAEDDEAEAAPGGTFSCKAGEFLDMKAQACKPCAEGTYSLGTGVRFDEWDEVPHGFANVATNLEVDDAPGGCSGTWSTWVPLGDYVASNTDECTATLMYAVNLKQSGTVSFEYIYPDSSIVFEFFVQNDQCQPTVEESRWMRTTEKGWDSRTLSTLPLPGVAYTSECFPCKPGTYAPAAGSSACQLCPADTFSSKGATACQPCEPPPSPLRSAEPGSASCKPRPPCTDKDYFYTHTACDASGETQLMFKWAEPKICSEELPQAAKLPPSGVKTRCPPCNPGFAKSNGSTCQPCPYGSYSNGSGCLSCPAGTEPALGLEYKWWNVLPPNMETTVLSGINFEYKGMAGWEVAGDYIYTAAGASDNDFMILTLVVPGFSPPSPVLEDAESKEVARITFVFETVCSVSCELYFMVVSGGDMGGRFGGWKKNRGGGSHHPCIPPRASTPAPTRRWRRGRAPGGSNPTPTSWRKIFSLVLPGRILHYDFSALAAGTAFASGPSFTAKGLKYFHHFNISLCGNQGRKMASCSDNVTDARLPAGEGDPARVVTSYVCQSILVPPDVMGYKVAVSSQPVSLADRLVGEPGLGGGSRVPLLLPPQTWGKPSVLAVPSCGTPQCHWATLVATRPPQLPLGHPSATGPPRLPLGHPSCHWATSVPLGHPGCHWATPVATGPSRLPLGHPGCHWATSVPLGHPGCH</sequence>
<dbReference type="Proteomes" id="UP000694551">
    <property type="component" value="Unplaced"/>
</dbReference>
<dbReference type="InterPro" id="IPR056609">
    <property type="entry name" value="Elapor1-like_3rd"/>
</dbReference>
<dbReference type="AlphaFoldDB" id="A0A8D0F114"/>
<dbReference type="Gene3D" id="2.10.50.10">
    <property type="entry name" value="Tumor Necrosis Factor Receptor, subunit A, domain 2"/>
    <property type="match status" value="1"/>
</dbReference>
<keyword evidence="7" id="KW-1185">Reference proteome</keyword>
<evidence type="ECO:0000256" key="1">
    <source>
        <dbReference type="SAM" id="MobiDB-lite"/>
    </source>
</evidence>
<feature type="region of interest" description="Disordered" evidence="1">
    <location>
        <begin position="51"/>
        <end position="76"/>
    </location>
</feature>
<dbReference type="InterPro" id="IPR056608">
    <property type="entry name" value="Elapor1/2_GBD"/>
</dbReference>
<dbReference type="GO" id="GO:0005770">
    <property type="term" value="C:late endosome"/>
    <property type="evidence" value="ECO:0007669"/>
    <property type="project" value="TreeGrafter"/>
</dbReference>
<dbReference type="PANTHER" id="PTHR22727:SF13">
    <property type="entry name" value="ENDOSOME_LYSOSOME-ASSOCIATED APOPTOSIS AND AUTOPHAGY REGULATOR 1"/>
    <property type="match status" value="1"/>
</dbReference>
<evidence type="ECO:0000259" key="2">
    <source>
        <dbReference type="Pfam" id="PF23031"/>
    </source>
</evidence>
<reference evidence="6" key="1">
    <citation type="submission" date="2025-08" db="UniProtKB">
        <authorList>
            <consortium name="Ensembl"/>
        </authorList>
    </citation>
    <scope>IDENTIFICATION</scope>
</reference>
<dbReference type="Pfam" id="PF23031">
    <property type="entry name" value="GBD_ELAPOR1"/>
    <property type="match status" value="1"/>
</dbReference>
<organism evidence="6 7">
    <name type="scientific">Strix occidentalis caurina</name>
    <name type="common">northern spotted owl</name>
    <dbReference type="NCBI Taxonomy" id="311401"/>
    <lineage>
        <taxon>Eukaryota</taxon>
        <taxon>Metazoa</taxon>
        <taxon>Chordata</taxon>
        <taxon>Craniata</taxon>
        <taxon>Vertebrata</taxon>
        <taxon>Euteleostomi</taxon>
        <taxon>Archelosauria</taxon>
        <taxon>Archosauria</taxon>
        <taxon>Dinosauria</taxon>
        <taxon>Saurischia</taxon>
        <taxon>Theropoda</taxon>
        <taxon>Coelurosauria</taxon>
        <taxon>Aves</taxon>
        <taxon>Neognathae</taxon>
        <taxon>Neoaves</taxon>
        <taxon>Telluraves</taxon>
        <taxon>Strigiformes</taxon>
        <taxon>Strigidae</taxon>
        <taxon>Strix</taxon>
    </lineage>
</organism>
<feature type="domain" description="Elapor1/2 mannose 6-phosphate receptor homology" evidence="4">
    <location>
        <begin position="536"/>
        <end position="644"/>
    </location>
</feature>
<name>A0A8D0F114_STROC</name>
<protein>
    <submittedName>
        <fullName evidence="6">Endosome-lysosome associated apoptosis and autophagy regulator 1</fullName>
    </submittedName>
</protein>
<dbReference type="SMART" id="SM01411">
    <property type="entry name" value="Ephrin_rec_like"/>
    <property type="match status" value="3"/>
</dbReference>
<evidence type="ECO:0000259" key="3">
    <source>
        <dbReference type="Pfam" id="PF23032"/>
    </source>
</evidence>
<evidence type="ECO:0000259" key="4">
    <source>
        <dbReference type="Pfam" id="PF23087"/>
    </source>
</evidence>
<feature type="domain" description="Elapor1/2 galactose binding" evidence="2">
    <location>
        <begin position="383"/>
        <end position="501"/>
    </location>
</feature>
<dbReference type="Ensembl" id="ENSSOCT00000008426.1">
    <property type="protein sequence ID" value="ENSSOCP00000008218.1"/>
    <property type="gene ID" value="ENSSOCG00000006009.1"/>
</dbReference>
<feature type="domain" description="Elapor1/2 TNF receptor-like" evidence="5">
    <location>
        <begin position="343"/>
        <end position="382"/>
    </location>
</feature>
<evidence type="ECO:0000259" key="5">
    <source>
        <dbReference type="Pfam" id="PF23091"/>
    </source>
</evidence>
<feature type="domain" description="Elapor1-like galactose binding" evidence="3">
    <location>
        <begin position="109"/>
        <end position="219"/>
    </location>
</feature>
<dbReference type="InterPro" id="IPR056607">
    <property type="entry name" value="Elapor1/2_MRH"/>
</dbReference>
<dbReference type="GO" id="GO:0005802">
    <property type="term" value="C:trans-Golgi network"/>
    <property type="evidence" value="ECO:0007669"/>
    <property type="project" value="TreeGrafter"/>
</dbReference>
<dbReference type="Pfam" id="PF23087">
    <property type="entry name" value="MRH_ELAPOR1_9th"/>
    <property type="match status" value="1"/>
</dbReference>
<accession>A0A8D0F114</accession>
<dbReference type="GO" id="GO:0044090">
    <property type="term" value="P:positive regulation of vacuole organization"/>
    <property type="evidence" value="ECO:0007669"/>
    <property type="project" value="TreeGrafter"/>
</dbReference>
<proteinExistence type="predicted"/>
<dbReference type="GO" id="GO:0000045">
    <property type="term" value="P:autophagosome assembly"/>
    <property type="evidence" value="ECO:0007669"/>
    <property type="project" value="TreeGrafter"/>
</dbReference>
<dbReference type="PANTHER" id="PTHR22727">
    <property type="entry name" value="PROTEIN CBG13728"/>
    <property type="match status" value="1"/>
</dbReference>
<evidence type="ECO:0000313" key="7">
    <source>
        <dbReference type="Proteomes" id="UP000694551"/>
    </source>
</evidence>
<dbReference type="InterPro" id="IPR039181">
    <property type="entry name" value="Elapor1/2"/>
</dbReference>
<dbReference type="GO" id="GO:0005764">
    <property type="term" value="C:lysosome"/>
    <property type="evidence" value="ECO:0007669"/>
    <property type="project" value="TreeGrafter"/>
</dbReference>
<evidence type="ECO:0000313" key="6">
    <source>
        <dbReference type="Ensembl" id="ENSSOCP00000008218.1"/>
    </source>
</evidence>
<dbReference type="Pfam" id="PF23032">
    <property type="entry name" value="GBD_ELAPOR1-like_3rd"/>
    <property type="match status" value="1"/>
</dbReference>
<dbReference type="InterPro" id="IPR056610">
    <property type="entry name" value="Elapor1/2_TNFR-like"/>
</dbReference>
<dbReference type="Pfam" id="PF23091">
    <property type="entry name" value="TNFR_ELAPOR1_6th"/>
    <property type="match status" value="1"/>
</dbReference>